<dbReference type="EC" id="2.1.1.264" evidence="6"/>
<keyword evidence="5 6" id="KW-0949">S-adenosyl-L-methionine</keyword>
<protein>
    <recommendedName>
        <fullName evidence="6">Ribosomal RNA large subunit methyltransferase K/L</fullName>
    </recommendedName>
    <domain>
        <recommendedName>
            <fullName evidence="6">23S rRNA m2G2445 methyltransferase</fullName>
            <ecNumber evidence="6">2.1.1.173</ecNumber>
        </recommendedName>
        <alternativeName>
            <fullName evidence="6">rRNA (guanine-N(2)-)-methyltransferase RlmL</fullName>
        </alternativeName>
    </domain>
    <domain>
        <recommendedName>
            <fullName evidence="6">23S rRNA m7G2069 methyltransferase</fullName>
            <ecNumber evidence="6">2.1.1.264</ecNumber>
        </recommendedName>
        <alternativeName>
            <fullName evidence="6">rRNA (guanine-N(7)-)-methyltransferase RlmK</fullName>
        </alternativeName>
    </domain>
</protein>
<dbReference type="InterPro" id="IPR004114">
    <property type="entry name" value="THUMP_dom"/>
</dbReference>
<evidence type="ECO:0000256" key="3">
    <source>
        <dbReference type="ARBA" id="ARBA00022603"/>
    </source>
</evidence>
<comment type="subcellular location">
    <subcellularLocation>
        <location evidence="6">Cytoplasm</location>
    </subcellularLocation>
</comment>
<dbReference type="Pfam" id="PF01170">
    <property type="entry name" value="UPF0020"/>
    <property type="match status" value="1"/>
</dbReference>
<proteinExistence type="inferred from homology"/>
<dbReference type="InterPro" id="IPR029063">
    <property type="entry name" value="SAM-dependent_MTases_sf"/>
</dbReference>
<reference evidence="9 10" key="1">
    <citation type="submission" date="2022-12" db="EMBL/GenBank/DDBJ databases">
        <title>Dasania phycosphaerae sp. nov., isolated from particulate material of the south coast of Korea.</title>
        <authorList>
            <person name="Jiang Y."/>
        </authorList>
    </citation>
    <scope>NUCLEOTIDE SEQUENCE [LARGE SCALE GENOMIC DNA]</scope>
    <source>
        <strain evidence="9 10">GY-19</strain>
    </source>
</reference>
<keyword evidence="4 6" id="KW-0808">Transferase</keyword>
<evidence type="ECO:0000256" key="6">
    <source>
        <dbReference type="HAMAP-Rule" id="MF_01858"/>
    </source>
</evidence>
<accession>A0A9J6RLE8</accession>
<comment type="similarity">
    <text evidence="6">Belongs to the methyltransferase superfamily. RlmKL family.</text>
</comment>
<dbReference type="PROSITE" id="PS00092">
    <property type="entry name" value="N6_MTASE"/>
    <property type="match status" value="1"/>
</dbReference>
<keyword evidence="7" id="KW-0694">RNA-binding</keyword>
<dbReference type="PRINTS" id="PR00507">
    <property type="entry name" value="N12N6MTFRASE"/>
</dbReference>
<dbReference type="PIRSF" id="PIRSF037618">
    <property type="entry name" value="RNA_Mtase_bacteria_prd"/>
    <property type="match status" value="1"/>
</dbReference>
<evidence type="ECO:0000256" key="1">
    <source>
        <dbReference type="ARBA" id="ARBA00022490"/>
    </source>
</evidence>
<dbReference type="PROSITE" id="PS51165">
    <property type="entry name" value="THUMP"/>
    <property type="match status" value="1"/>
</dbReference>
<dbReference type="HAMAP" id="MF_01858">
    <property type="entry name" value="23SrRNA_methyltr_KL"/>
    <property type="match status" value="1"/>
</dbReference>
<dbReference type="InterPro" id="IPR000241">
    <property type="entry name" value="RlmKL-like_Mtase"/>
</dbReference>
<dbReference type="InterPro" id="IPR002052">
    <property type="entry name" value="DNA_methylase_N6_adenine_CS"/>
</dbReference>
<evidence type="ECO:0000256" key="5">
    <source>
        <dbReference type="ARBA" id="ARBA00022691"/>
    </source>
</evidence>
<keyword evidence="2 6" id="KW-0698">rRNA processing</keyword>
<dbReference type="PANTHER" id="PTHR47313:SF1">
    <property type="entry name" value="RIBOSOMAL RNA LARGE SUBUNIT METHYLTRANSFERASE K_L"/>
    <property type="match status" value="1"/>
</dbReference>
<dbReference type="GO" id="GO:0005737">
    <property type="term" value="C:cytoplasm"/>
    <property type="evidence" value="ECO:0007669"/>
    <property type="project" value="UniProtKB-SubCell"/>
</dbReference>
<dbReference type="Pfam" id="PF22020">
    <property type="entry name" value="RlmL_1st"/>
    <property type="match status" value="1"/>
</dbReference>
<dbReference type="Gene3D" id="3.30.2130.30">
    <property type="match status" value="1"/>
</dbReference>
<dbReference type="InterPro" id="IPR053943">
    <property type="entry name" value="RlmKL-like_Mtase_CS"/>
</dbReference>
<dbReference type="NCBIfam" id="NF008748">
    <property type="entry name" value="PRK11783.1"/>
    <property type="match status" value="1"/>
</dbReference>
<dbReference type="EC" id="2.1.1.173" evidence="6"/>
<dbReference type="EMBL" id="JAPTGG010000006">
    <property type="protein sequence ID" value="MCZ0865323.1"/>
    <property type="molecule type" value="Genomic_DNA"/>
</dbReference>
<evidence type="ECO:0000256" key="7">
    <source>
        <dbReference type="PROSITE-ProRule" id="PRU00529"/>
    </source>
</evidence>
<dbReference type="InterPro" id="IPR017244">
    <property type="entry name" value="23SrRNA_methyltr_KL"/>
</dbReference>
<dbReference type="Proteomes" id="UP001069090">
    <property type="component" value="Unassembled WGS sequence"/>
</dbReference>
<evidence type="ECO:0000256" key="4">
    <source>
        <dbReference type="ARBA" id="ARBA00022679"/>
    </source>
</evidence>
<comment type="catalytic activity">
    <reaction evidence="6">
        <text>guanosine(2445) in 23S rRNA + S-adenosyl-L-methionine = N(2)-methylguanosine(2445) in 23S rRNA + S-adenosyl-L-homocysteine + H(+)</text>
        <dbReference type="Rhea" id="RHEA:42740"/>
        <dbReference type="Rhea" id="RHEA-COMP:10215"/>
        <dbReference type="Rhea" id="RHEA-COMP:10216"/>
        <dbReference type="ChEBI" id="CHEBI:15378"/>
        <dbReference type="ChEBI" id="CHEBI:57856"/>
        <dbReference type="ChEBI" id="CHEBI:59789"/>
        <dbReference type="ChEBI" id="CHEBI:74269"/>
        <dbReference type="ChEBI" id="CHEBI:74481"/>
        <dbReference type="EC" id="2.1.1.173"/>
    </reaction>
</comment>
<dbReference type="SMART" id="SM00981">
    <property type="entry name" value="THUMP"/>
    <property type="match status" value="1"/>
</dbReference>
<comment type="caution">
    <text evidence="9">The sequence shown here is derived from an EMBL/GenBank/DDBJ whole genome shotgun (WGS) entry which is preliminary data.</text>
</comment>
<organism evidence="9 10">
    <name type="scientific">Dasania phycosphaerae</name>
    <dbReference type="NCBI Taxonomy" id="2950436"/>
    <lineage>
        <taxon>Bacteria</taxon>
        <taxon>Pseudomonadati</taxon>
        <taxon>Pseudomonadota</taxon>
        <taxon>Gammaproteobacteria</taxon>
        <taxon>Cellvibrionales</taxon>
        <taxon>Spongiibacteraceae</taxon>
        <taxon>Dasania</taxon>
    </lineage>
</organism>
<dbReference type="InterPro" id="IPR019614">
    <property type="entry name" value="SAM-dep_methyl-trfase"/>
</dbReference>
<dbReference type="Gene3D" id="3.30.750.80">
    <property type="entry name" value="RNA methyltransferase domain (HRMD) like"/>
    <property type="match status" value="1"/>
</dbReference>
<dbReference type="Gene3D" id="3.40.50.150">
    <property type="entry name" value="Vaccinia Virus protein VP39"/>
    <property type="match status" value="2"/>
</dbReference>
<dbReference type="Pfam" id="PF02926">
    <property type="entry name" value="THUMP"/>
    <property type="match status" value="1"/>
</dbReference>
<keyword evidence="3 6" id="KW-0489">Methyltransferase</keyword>
<dbReference type="InterPro" id="IPR054170">
    <property type="entry name" value="RlmL_1st"/>
</dbReference>
<evidence type="ECO:0000256" key="2">
    <source>
        <dbReference type="ARBA" id="ARBA00022552"/>
    </source>
</evidence>
<dbReference type="PANTHER" id="PTHR47313">
    <property type="entry name" value="RIBOSOMAL RNA LARGE SUBUNIT METHYLTRANSFERASE K/L"/>
    <property type="match status" value="1"/>
</dbReference>
<dbReference type="CDD" id="cd11715">
    <property type="entry name" value="THUMP_AdoMetMT"/>
    <property type="match status" value="1"/>
</dbReference>
<evidence type="ECO:0000313" key="9">
    <source>
        <dbReference type="EMBL" id="MCZ0865323.1"/>
    </source>
</evidence>
<dbReference type="RefSeq" id="WP_258331470.1">
    <property type="nucleotide sequence ID" value="NZ_JAPTGG010000006.1"/>
</dbReference>
<dbReference type="CDD" id="cd02440">
    <property type="entry name" value="AdoMet_MTases"/>
    <property type="match status" value="1"/>
</dbReference>
<sequence length="727" mass="81685">MSHTLSFFASCPKGLESLLLDELKQLQAEKAKETVGGVFFSGSLELAYRCCLWSRLANRVLLILSVSDCRNLDDYYNGVKAVEWAEHLGLDNTFAIDFSGGMSEIKHTHFGALKAKDAIADYFTEREGRRPNIDAQNPDLLINIRVGKGKVTVAIDLSGESLHKRGYRESGGLAPLKENLAAAILLRADWPAVAARGGVLYDPMCGSGTLLIEAALMSANIAPGLLRLYWGFDRWLGHQPKVWQAIVSEAEAIKAEALNRQWPEIRGYDASPKAVDAAMRNITNAGLEGKVRVLRKELANFVKPTHITNDYGLILTNPPYGERLGEVESLVHLYRHLGQTLRKEFAGWQACVFTGNPDLGKQMGIKSRKQYQLYNGPIPSKLLMFSIEQQYFVDDKSRQVGATVDNKTLTDVVLSSGAQMFANRLKKNRKQLAKWKKQNEITCYRLYDADMPEYAVAVDDYNGQIHVAEYVAPASVNPEAAATRLKEVMAAIPVALEVRPEDIVLKQRLRQKGTNQYQKYKEEKSYQEVTEGQTKLLVNLTDYLDTGLFLDHRLVRLKIAEMAKGQRFLNLFCYTATASVHAAVGGATFTDSVDLSATYLDWAKKNLALNGLSELSHRTHRADVREWLKTCDNVYDLILLDPPTFSNSKKMEGTLDIQRDQEEFIDATMAVLAQDGVLIFSNNHRKFTLADSIGEKYQVEDKTRWSLDKDFQRSTKIHQCWFIKHKG</sequence>
<evidence type="ECO:0000313" key="10">
    <source>
        <dbReference type="Proteomes" id="UP001069090"/>
    </source>
</evidence>
<feature type="domain" description="THUMP" evidence="8">
    <location>
        <begin position="46"/>
        <end position="157"/>
    </location>
</feature>
<comment type="catalytic activity">
    <reaction evidence="6">
        <text>guanosine(2069) in 23S rRNA + S-adenosyl-L-methionine = N(2)-methylguanosine(2069) in 23S rRNA + S-adenosyl-L-homocysteine + H(+)</text>
        <dbReference type="Rhea" id="RHEA:43772"/>
        <dbReference type="Rhea" id="RHEA-COMP:10688"/>
        <dbReference type="Rhea" id="RHEA-COMP:10689"/>
        <dbReference type="ChEBI" id="CHEBI:15378"/>
        <dbReference type="ChEBI" id="CHEBI:57856"/>
        <dbReference type="ChEBI" id="CHEBI:59789"/>
        <dbReference type="ChEBI" id="CHEBI:74269"/>
        <dbReference type="ChEBI" id="CHEBI:74481"/>
        <dbReference type="EC" id="2.1.1.264"/>
    </reaction>
</comment>
<dbReference type="Pfam" id="PF10672">
    <property type="entry name" value="Methyltrans_SAM"/>
    <property type="match status" value="1"/>
</dbReference>
<dbReference type="SUPFAM" id="SSF53335">
    <property type="entry name" value="S-adenosyl-L-methionine-dependent methyltransferases"/>
    <property type="match status" value="2"/>
</dbReference>
<dbReference type="AlphaFoldDB" id="A0A9J6RLE8"/>
<keyword evidence="10" id="KW-1185">Reference proteome</keyword>
<comment type="function">
    <text evidence="6">Specifically methylates the guanine in position 2445 (m2G2445) and the guanine in position 2069 (m7G2069) of 23S rRNA.</text>
</comment>
<name>A0A9J6RLE8_9GAMM</name>
<dbReference type="PROSITE" id="PS01261">
    <property type="entry name" value="UPF0020"/>
    <property type="match status" value="1"/>
</dbReference>
<dbReference type="GO" id="GO:0052915">
    <property type="term" value="F:23S rRNA (guanine(2445)-N(2))-methyltransferase activity"/>
    <property type="evidence" value="ECO:0007669"/>
    <property type="project" value="UniProtKB-UniRule"/>
</dbReference>
<keyword evidence="1 6" id="KW-0963">Cytoplasm</keyword>
<evidence type="ECO:0000259" key="8">
    <source>
        <dbReference type="PROSITE" id="PS51165"/>
    </source>
</evidence>
<dbReference type="GO" id="GO:0070043">
    <property type="term" value="F:rRNA (guanine-N7-)-methyltransferase activity"/>
    <property type="evidence" value="ECO:0007669"/>
    <property type="project" value="UniProtKB-UniRule"/>
</dbReference>
<gene>
    <name evidence="9" type="primary">rlmKL</name>
    <name evidence="6" type="synonym">rlmL</name>
    <name evidence="9" type="ORF">O0V09_08935</name>
</gene>
<dbReference type="GO" id="GO:0003723">
    <property type="term" value="F:RNA binding"/>
    <property type="evidence" value="ECO:0007669"/>
    <property type="project" value="UniProtKB-UniRule"/>
</dbReference>